<dbReference type="Proteomes" id="UP000321155">
    <property type="component" value="Unassembled WGS sequence"/>
</dbReference>
<comment type="caution">
    <text evidence="2">The sequence shown here is derived from an EMBL/GenBank/DDBJ whole genome shotgun (WGS) entry which is preliminary data.</text>
</comment>
<reference evidence="2 3" key="1">
    <citation type="submission" date="2019-07" db="EMBL/GenBank/DDBJ databases">
        <title>Whole genome shotgun sequence of Kocuria flava NBRC 107626.</title>
        <authorList>
            <person name="Hosoyama A."/>
            <person name="Uohara A."/>
            <person name="Ohji S."/>
            <person name="Ichikawa N."/>
        </authorList>
    </citation>
    <scope>NUCLEOTIDE SEQUENCE [LARGE SCALE GENOMIC DNA]</scope>
    <source>
        <strain evidence="2 3">NBRC 107626</strain>
    </source>
</reference>
<feature type="region of interest" description="Disordered" evidence="1">
    <location>
        <begin position="1"/>
        <end position="22"/>
    </location>
</feature>
<organism evidence="2 3">
    <name type="scientific">Kocuria flava</name>
    <dbReference type="NCBI Taxonomy" id="446860"/>
    <lineage>
        <taxon>Bacteria</taxon>
        <taxon>Bacillati</taxon>
        <taxon>Actinomycetota</taxon>
        <taxon>Actinomycetes</taxon>
        <taxon>Micrococcales</taxon>
        <taxon>Micrococcaceae</taxon>
        <taxon>Kocuria</taxon>
    </lineage>
</organism>
<evidence type="ECO:0000313" key="2">
    <source>
        <dbReference type="EMBL" id="GEO91715.1"/>
    </source>
</evidence>
<sequence>MRGGGAGRGGEAGCGGGAGVGQRHGVLLRVGVSDPTLGAAGFARAPHPLLPRSGPLTDAVPGRERTANPPEPPGNGGAIPGSYGRGEHPARPSRRSP</sequence>
<protein>
    <submittedName>
        <fullName evidence="2">Uncharacterized protein</fullName>
    </submittedName>
</protein>
<proteinExistence type="predicted"/>
<gene>
    <name evidence="2" type="ORF">KFL01_10210</name>
</gene>
<evidence type="ECO:0000313" key="3">
    <source>
        <dbReference type="Proteomes" id="UP000321155"/>
    </source>
</evidence>
<keyword evidence="3" id="KW-1185">Reference proteome</keyword>
<accession>A0ABQ0X2Y1</accession>
<evidence type="ECO:0000256" key="1">
    <source>
        <dbReference type="SAM" id="MobiDB-lite"/>
    </source>
</evidence>
<name>A0ABQ0X2Y1_9MICC</name>
<feature type="region of interest" description="Disordered" evidence="1">
    <location>
        <begin position="37"/>
        <end position="97"/>
    </location>
</feature>
<dbReference type="EMBL" id="BJZR01000018">
    <property type="protein sequence ID" value="GEO91715.1"/>
    <property type="molecule type" value="Genomic_DNA"/>
</dbReference>